<dbReference type="EMBL" id="CM001440">
    <property type="protein sequence ID" value="EHR60428.1"/>
    <property type="molecule type" value="Genomic_DNA"/>
</dbReference>
<keyword evidence="2" id="KW-1185">Reference proteome</keyword>
<evidence type="ECO:0000313" key="1">
    <source>
        <dbReference type="EMBL" id="EHR60428.1"/>
    </source>
</evidence>
<dbReference type="HOGENOM" id="CLU_3348282_0_0_11"/>
<dbReference type="STRING" id="882082.SaccyDRAFT_1526"/>
<evidence type="ECO:0000313" key="2">
    <source>
        <dbReference type="Proteomes" id="UP000002791"/>
    </source>
</evidence>
<gene>
    <name evidence="1" type="ORF">SaccyDRAFT_1526</name>
</gene>
<organism evidence="1 2">
    <name type="scientific">Saccharomonospora cyanea NA-134</name>
    <dbReference type="NCBI Taxonomy" id="882082"/>
    <lineage>
        <taxon>Bacteria</taxon>
        <taxon>Bacillati</taxon>
        <taxon>Actinomycetota</taxon>
        <taxon>Actinomycetes</taxon>
        <taxon>Pseudonocardiales</taxon>
        <taxon>Pseudonocardiaceae</taxon>
        <taxon>Saccharomonospora</taxon>
    </lineage>
</organism>
<dbReference type="Proteomes" id="UP000002791">
    <property type="component" value="Chromosome"/>
</dbReference>
<protein>
    <submittedName>
        <fullName evidence="1">Uncharacterized protein</fullName>
    </submittedName>
</protein>
<sequence length="37" mass="4374">MRAATFSRFYSHGLRTAFDVDVEWVRRDFANKEGAHE</sequence>
<reference evidence="1 2" key="1">
    <citation type="submission" date="2011-11" db="EMBL/GenBank/DDBJ databases">
        <title>The Noncontiguous Finished sequence of Saccharomonospora cyanea NA-134.</title>
        <authorList>
            <consortium name="US DOE Joint Genome Institute"/>
            <person name="Lucas S."/>
            <person name="Han J."/>
            <person name="Lapidus A."/>
            <person name="Cheng J.-F."/>
            <person name="Goodwin L."/>
            <person name="Pitluck S."/>
            <person name="Peters L."/>
            <person name="Ovchinnikova G."/>
            <person name="Lu M."/>
            <person name="Detter J.C."/>
            <person name="Han C."/>
            <person name="Tapia R."/>
            <person name="Land M."/>
            <person name="Hauser L."/>
            <person name="Kyrpides N."/>
            <person name="Ivanova N."/>
            <person name="Pagani I."/>
            <person name="Brambilla E.-M."/>
            <person name="Klenk H.-P."/>
            <person name="Woyke T."/>
        </authorList>
    </citation>
    <scope>NUCLEOTIDE SEQUENCE [LARGE SCALE GENOMIC DNA]</scope>
    <source>
        <strain evidence="1 2">NA-134</strain>
    </source>
</reference>
<accession>H5XF32</accession>
<dbReference type="AlphaFoldDB" id="H5XF32"/>
<name>H5XF32_9PSEU</name>
<proteinExistence type="predicted"/>